<reference evidence="1" key="1">
    <citation type="journal article" date="2017" name="Gigascience">
        <title>The genome draft of coconut (Cocos nucifera).</title>
        <authorList>
            <person name="Xiao Y."/>
            <person name="Xu P."/>
            <person name="Fan H."/>
            <person name="Baudouin L."/>
            <person name="Xia W."/>
            <person name="Bocs S."/>
            <person name="Xu J."/>
            <person name="Li Q."/>
            <person name="Guo A."/>
            <person name="Zhou L."/>
            <person name="Li J."/>
            <person name="Wu Y."/>
            <person name="Ma Z."/>
            <person name="Armero A."/>
            <person name="Issali A.E."/>
            <person name="Liu N."/>
            <person name="Peng M."/>
            <person name="Yang Y."/>
        </authorList>
    </citation>
    <scope>NUCLEOTIDE SEQUENCE</scope>
    <source>
        <tissue evidence="1">Spear leaf of Hainan Tall coconut</tissue>
    </source>
</reference>
<comment type="caution">
    <text evidence="1">The sequence shown here is derived from an EMBL/GenBank/DDBJ whole genome shotgun (WGS) entry which is preliminary data.</text>
</comment>
<accession>A0A8K0NAS7</accession>
<evidence type="ECO:0000313" key="1">
    <source>
        <dbReference type="EMBL" id="KAG1366631.1"/>
    </source>
</evidence>
<evidence type="ECO:0000313" key="2">
    <source>
        <dbReference type="Proteomes" id="UP000797356"/>
    </source>
</evidence>
<sequence length="94" mass="10679">MGWARAAKTTGTPRGELAATSLEDIEKSKLSKDDNDVRLTWLGLFYCRKNQGSEVEERMASQELEKRIWCRSNRIEGTIPRSKQAPALRLLASR</sequence>
<keyword evidence="2" id="KW-1185">Reference proteome</keyword>
<proteinExistence type="predicted"/>
<dbReference type="EMBL" id="CM017884">
    <property type="protein sequence ID" value="KAG1366631.1"/>
    <property type="molecule type" value="Genomic_DNA"/>
</dbReference>
<name>A0A8K0NAS7_COCNU</name>
<dbReference type="AlphaFoldDB" id="A0A8K0NAS7"/>
<dbReference type="OrthoDB" id="787015at2759"/>
<gene>
    <name evidence="1" type="ORF">COCNU_13G004210</name>
</gene>
<reference evidence="1" key="2">
    <citation type="submission" date="2019-07" db="EMBL/GenBank/DDBJ databases">
        <authorList>
            <person name="Yang Y."/>
            <person name="Bocs S."/>
            <person name="Baudouin L."/>
        </authorList>
    </citation>
    <scope>NUCLEOTIDE SEQUENCE</scope>
    <source>
        <tissue evidence="1">Spear leaf of Hainan Tall coconut</tissue>
    </source>
</reference>
<dbReference type="Gene3D" id="3.90.480.20">
    <property type="match status" value="1"/>
</dbReference>
<organism evidence="1 2">
    <name type="scientific">Cocos nucifera</name>
    <name type="common">Coconut palm</name>
    <dbReference type="NCBI Taxonomy" id="13894"/>
    <lineage>
        <taxon>Eukaryota</taxon>
        <taxon>Viridiplantae</taxon>
        <taxon>Streptophyta</taxon>
        <taxon>Embryophyta</taxon>
        <taxon>Tracheophyta</taxon>
        <taxon>Spermatophyta</taxon>
        <taxon>Magnoliopsida</taxon>
        <taxon>Liliopsida</taxon>
        <taxon>Arecaceae</taxon>
        <taxon>Arecoideae</taxon>
        <taxon>Cocoseae</taxon>
        <taxon>Attaleinae</taxon>
        <taxon>Cocos</taxon>
    </lineage>
</organism>
<dbReference type="Proteomes" id="UP000797356">
    <property type="component" value="Chromosome 13"/>
</dbReference>
<protein>
    <submittedName>
        <fullName evidence="1">Uncharacterized protein</fullName>
    </submittedName>
</protein>